<keyword evidence="5" id="KW-0479">Metal-binding</keyword>
<dbReference type="OrthoDB" id="527344at2759"/>
<evidence type="ECO:0000256" key="6">
    <source>
        <dbReference type="ARBA" id="ARBA00022759"/>
    </source>
</evidence>
<dbReference type="HOGENOM" id="CLU_031317_4_0_1"/>
<dbReference type="AlphaFoldDB" id="F8NMC7"/>
<dbReference type="EMBL" id="GL945431">
    <property type="protein sequence ID" value="EGO27861.1"/>
    <property type="molecule type" value="Genomic_DNA"/>
</dbReference>
<dbReference type="PANTHER" id="PTHR46018:SF2">
    <property type="entry name" value="ZINC PHOSPHODIESTERASE ELAC PROTEIN 1"/>
    <property type="match status" value="1"/>
</dbReference>
<evidence type="ECO:0000313" key="10">
    <source>
        <dbReference type="EMBL" id="EGO27861.1"/>
    </source>
</evidence>
<evidence type="ECO:0000256" key="2">
    <source>
        <dbReference type="ARBA" id="ARBA00011738"/>
    </source>
</evidence>
<keyword evidence="4" id="KW-0540">Nuclease</keyword>
<dbReference type="RefSeq" id="XP_007315952.1">
    <property type="nucleotide sequence ID" value="XM_007315890.1"/>
</dbReference>
<evidence type="ECO:0000256" key="8">
    <source>
        <dbReference type="ARBA" id="ARBA00022833"/>
    </source>
</evidence>
<evidence type="ECO:0000256" key="5">
    <source>
        <dbReference type="ARBA" id="ARBA00022723"/>
    </source>
</evidence>
<keyword evidence="8" id="KW-0862">Zinc</keyword>
<evidence type="ECO:0000256" key="4">
    <source>
        <dbReference type="ARBA" id="ARBA00022722"/>
    </source>
</evidence>
<comment type="cofactor">
    <cofactor evidence="1">
        <name>Zn(2+)</name>
        <dbReference type="ChEBI" id="CHEBI:29105"/>
    </cofactor>
</comment>
<dbReference type="Proteomes" id="UP000008064">
    <property type="component" value="Unassembled WGS sequence"/>
</dbReference>
<dbReference type="Pfam" id="PF23023">
    <property type="entry name" value="Anti-Pycsar_Apyc1"/>
    <property type="match status" value="1"/>
</dbReference>
<dbReference type="HAMAP" id="MF_01818">
    <property type="entry name" value="RNase_Z_BN"/>
    <property type="match status" value="1"/>
</dbReference>
<organism>
    <name type="scientific">Serpula lacrymans var. lacrymans (strain S7.9)</name>
    <name type="common">Dry rot fungus</name>
    <dbReference type="NCBI Taxonomy" id="578457"/>
    <lineage>
        <taxon>Eukaryota</taxon>
        <taxon>Fungi</taxon>
        <taxon>Dikarya</taxon>
        <taxon>Basidiomycota</taxon>
        <taxon>Agaricomycotina</taxon>
        <taxon>Agaricomycetes</taxon>
        <taxon>Agaricomycetidae</taxon>
        <taxon>Boletales</taxon>
        <taxon>Coniophorineae</taxon>
        <taxon>Serpulaceae</taxon>
        <taxon>Serpula</taxon>
    </lineage>
</organism>
<dbReference type="GO" id="GO:0042781">
    <property type="term" value="F:3'-tRNA processing endoribonuclease activity"/>
    <property type="evidence" value="ECO:0007669"/>
    <property type="project" value="TreeGrafter"/>
</dbReference>
<dbReference type="InterPro" id="IPR036866">
    <property type="entry name" value="RibonucZ/Hydroxyglut_hydro"/>
</dbReference>
<evidence type="ECO:0000256" key="1">
    <source>
        <dbReference type="ARBA" id="ARBA00001947"/>
    </source>
</evidence>
<accession>F8NMC7</accession>
<dbReference type="Gene3D" id="3.60.15.10">
    <property type="entry name" value="Ribonuclease Z/Hydroxyacylglutathione hydrolase-like"/>
    <property type="match status" value="1"/>
</dbReference>
<proteinExistence type="inferred from homology"/>
<dbReference type="GO" id="GO:0046872">
    <property type="term" value="F:metal ion binding"/>
    <property type="evidence" value="ECO:0007669"/>
    <property type="project" value="UniProtKB-KW"/>
</dbReference>
<dbReference type="GO" id="GO:0005634">
    <property type="term" value="C:nucleus"/>
    <property type="evidence" value="ECO:0007669"/>
    <property type="project" value="TreeGrafter"/>
</dbReference>
<evidence type="ECO:0000256" key="9">
    <source>
        <dbReference type="SAM" id="MobiDB-lite"/>
    </source>
</evidence>
<keyword evidence="6" id="KW-0255">Endonuclease</keyword>
<name>F8NMC7_SERL9</name>
<dbReference type="SUPFAM" id="SSF56281">
    <property type="entry name" value="Metallo-hydrolase/oxidoreductase"/>
    <property type="match status" value="1"/>
</dbReference>
<sequence>MSAGRRVFSSLNITFLGTASAQPSSTRNHSSLALRLGGDVWLFDCGEATQHQIQKSTVRMGKIEKIFITHTHGDHIFGLLPLLASRLNGAGGVAEGVDDPRAQLSDFSNPFEIYGPLGTRAYVRNGLTYSHTLLGSPYVVHELRFPSDPPDGDFTSLPLHASESPHGRNISQSDGVWPSVYEDDAVSVSAAPILHSVPCVGYVVTESPVPGKMDPKKYIPAIKRTKTPMSVMSRLQQGESVELADGTVLRGPPRKPGRKLVILGDTYDPSPIAGLAYRPDLLVHEATNSHLPELDVNTKAEDTFEIVEARAKSRGHSTPQKAGAFAARIGAKKLVLNHFSSRYAGNDDVNAEAKTIMTAIAGLAGKEYQGEIVCARDFMSFDVESVPDVSPNNT</sequence>
<dbReference type="CDD" id="cd07717">
    <property type="entry name" value="RNaseZ_ZiPD-like_MBL-fold"/>
    <property type="match status" value="1"/>
</dbReference>
<dbReference type="PANTHER" id="PTHR46018">
    <property type="entry name" value="ZINC PHOSPHODIESTERASE ELAC PROTEIN 1"/>
    <property type="match status" value="1"/>
</dbReference>
<comment type="subunit">
    <text evidence="2">Homodimer.</text>
</comment>
<protein>
    <submittedName>
        <fullName evidence="10">Uncharacterized protein</fullName>
    </submittedName>
</protein>
<evidence type="ECO:0000256" key="7">
    <source>
        <dbReference type="ARBA" id="ARBA00022801"/>
    </source>
</evidence>
<gene>
    <name evidence="10" type="ORF">SERLADRAFT_360421</name>
</gene>
<keyword evidence="3" id="KW-0819">tRNA processing</keyword>
<dbReference type="KEGG" id="sla:SERLADRAFT_360421"/>
<keyword evidence="7" id="KW-0378">Hydrolase</keyword>
<dbReference type="GeneID" id="18809773"/>
<dbReference type="InterPro" id="IPR013471">
    <property type="entry name" value="RNase_Z/BN"/>
</dbReference>
<reference evidence="10" key="1">
    <citation type="submission" date="2011-04" db="EMBL/GenBank/DDBJ databases">
        <title>Evolution of plant cell wall degrading machinery underlies the functional diversity of forest fungi.</title>
        <authorList>
            <consortium name="US DOE Joint Genome Institute (JGI-PGF)"/>
            <person name="Eastwood D.C."/>
            <person name="Floudas D."/>
            <person name="Binder M."/>
            <person name="Majcherczyk A."/>
            <person name="Schneider P."/>
            <person name="Aerts A."/>
            <person name="Asiegbu F.O."/>
            <person name="Baker S.E."/>
            <person name="Barry K."/>
            <person name="Bendiksby M."/>
            <person name="Blumentritt M."/>
            <person name="Coutinho P.M."/>
            <person name="Cullen D."/>
            <person name="Cullen D."/>
            <person name="Gathman A."/>
            <person name="Goodell B."/>
            <person name="Henrissat B."/>
            <person name="Ihrmark K."/>
            <person name="Kauserud H."/>
            <person name="Kohler A."/>
            <person name="LaButti K."/>
            <person name="Lapidus A."/>
            <person name="Lavin J.L."/>
            <person name="Lee Y.-H."/>
            <person name="Lindquist E."/>
            <person name="Lilly W."/>
            <person name="Lucas S."/>
            <person name="Morin E."/>
            <person name="Murat C."/>
            <person name="Oguiza J.A."/>
            <person name="Park J."/>
            <person name="Pisabarro A.G."/>
            <person name="Riley R."/>
            <person name="Rosling A."/>
            <person name="Salamov A."/>
            <person name="Schmidt O."/>
            <person name="Schmutz J."/>
            <person name="Skrede I."/>
            <person name="Stenlid J."/>
            <person name="Wiebenga A."/>
            <person name="Xie X."/>
            <person name="Kues U."/>
            <person name="Hibbett D.S."/>
            <person name="Hoffmeister D."/>
            <person name="Hogberg N."/>
            <person name="Martin F."/>
            <person name="Grigoriev I.V."/>
            <person name="Watkinson S.C."/>
        </authorList>
    </citation>
    <scope>NUCLEOTIDE SEQUENCE</scope>
    <source>
        <strain evidence="10">S7.9</strain>
    </source>
</reference>
<feature type="region of interest" description="Disordered" evidence="9">
    <location>
        <begin position="154"/>
        <end position="173"/>
    </location>
</feature>
<evidence type="ECO:0000256" key="3">
    <source>
        <dbReference type="ARBA" id="ARBA00022694"/>
    </source>
</evidence>